<organism evidence="3 4">
    <name type="scientific">Neocucurbitaria cava</name>
    <dbReference type="NCBI Taxonomy" id="798079"/>
    <lineage>
        <taxon>Eukaryota</taxon>
        <taxon>Fungi</taxon>
        <taxon>Dikarya</taxon>
        <taxon>Ascomycota</taxon>
        <taxon>Pezizomycotina</taxon>
        <taxon>Dothideomycetes</taxon>
        <taxon>Pleosporomycetidae</taxon>
        <taxon>Pleosporales</taxon>
        <taxon>Pleosporineae</taxon>
        <taxon>Cucurbitariaceae</taxon>
        <taxon>Neocucurbitaria</taxon>
    </lineage>
</organism>
<dbReference type="PANTHER" id="PTHR31668">
    <property type="entry name" value="GLUCOSE TRANSPORT TRANSCRIPTION REGULATOR RGT1-RELATED-RELATED"/>
    <property type="match status" value="1"/>
</dbReference>
<dbReference type="InterPro" id="IPR050797">
    <property type="entry name" value="Carb_Metab_Trans_Reg"/>
</dbReference>
<evidence type="ECO:0000256" key="1">
    <source>
        <dbReference type="ARBA" id="ARBA00023242"/>
    </source>
</evidence>
<dbReference type="GO" id="GO:0005634">
    <property type="term" value="C:nucleus"/>
    <property type="evidence" value="ECO:0007669"/>
    <property type="project" value="TreeGrafter"/>
</dbReference>
<reference evidence="3" key="1">
    <citation type="submission" date="2022-10" db="EMBL/GenBank/DDBJ databases">
        <title>Tapping the CABI collections for fungal endophytes: first genome assemblies for Collariella, Neodidymelliopsis, Ascochyta clinopodiicola, Didymella pomorum, Didymosphaeria variabile, Neocosmospora piperis and Neocucurbitaria cava.</title>
        <authorList>
            <person name="Hill R."/>
        </authorList>
    </citation>
    <scope>NUCLEOTIDE SEQUENCE</scope>
    <source>
        <strain evidence="3">IMI 356814</strain>
    </source>
</reference>
<dbReference type="SMART" id="SM00906">
    <property type="entry name" value="Fungal_trans"/>
    <property type="match status" value="1"/>
</dbReference>
<evidence type="ECO:0000313" key="4">
    <source>
        <dbReference type="Proteomes" id="UP001140560"/>
    </source>
</evidence>
<dbReference type="InterPro" id="IPR007219">
    <property type="entry name" value="XnlR_reg_dom"/>
</dbReference>
<dbReference type="EMBL" id="JAPEUY010000011">
    <property type="protein sequence ID" value="KAJ4368341.1"/>
    <property type="molecule type" value="Genomic_DNA"/>
</dbReference>
<evidence type="ECO:0000259" key="2">
    <source>
        <dbReference type="SMART" id="SM00906"/>
    </source>
</evidence>
<dbReference type="GO" id="GO:0006351">
    <property type="term" value="P:DNA-templated transcription"/>
    <property type="evidence" value="ECO:0007669"/>
    <property type="project" value="InterPro"/>
</dbReference>
<keyword evidence="4" id="KW-1185">Reference proteome</keyword>
<protein>
    <recommendedName>
        <fullName evidence="2">Xylanolytic transcriptional activator regulatory domain-containing protein</fullName>
    </recommendedName>
</protein>
<dbReference type="GO" id="GO:0008270">
    <property type="term" value="F:zinc ion binding"/>
    <property type="evidence" value="ECO:0007669"/>
    <property type="project" value="InterPro"/>
</dbReference>
<dbReference type="Proteomes" id="UP001140560">
    <property type="component" value="Unassembled WGS sequence"/>
</dbReference>
<comment type="caution">
    <text evidence="3">The sequence shown here is derived from an EMBL/GenBank/DDBJ whole genome shotgun (WGS) entry which is preliminary data.</text>
</comment>
<gene>
    <name evidence="3" type="ORF">N0V83_006697</name>
</gene>
<name>A0A9W9CL86_9PLEO</name>
<dbReference type="OrthoDB" id="3034343at2759"/>
<sequence length="566" mass="63858">MAADRRRGNVKAMYQTMQAWQFLPPLNMSSLMMNPPMAEDIAILQQYLTSHTSEGNPAAKLYNTISNAPGNPIIYLTVPRRRKGLNTAADPGRTQREIIEQILNPFAAEVRRLYFDRLHPCFPILDEKTFSDMWKRDNDRISSTLLCDLYASALSFWDCSELLQAYPRPDVQFVWNQAVAALQDDFMAPTISTVHAALLDMVGRPVIQVTGNIVNAGRIATLAQSLGLHRDPTLWKATAHEKSVRIKLWWGVLIHDYWSSLGHGIPPTTNPRYCDVPLPTPDMLATSIASETQKKATTTFIHLCKLSQILGDVLPFVYSLQLDEEEVSRSLRRTECFLDDWAIALPEYLRSDSSSYSGVNGASNLWFSYLSVKVLICRLAFKTTLKNSKASFSEARQYRLALLREASCDVLDFVTSLKEAQLREFWMPYTSYLLVTATTILLRCTIECGAVETKRVCAMKLVHFLDRLRDASKNSSWDLADFCLERCHEPIQKIADALKIPSQTSQAQIVEANLMNASSDIADQVGLETATSGSAPMTDFFLPIDSLDYPWETLWDTFEGPWPIQI</sequence>
<dbReference type="AlphaFoldDB" id="A0A9W9CL86"/>
<keyword evidence="1" id="KW-0539">Nucleus</keyword>
<dbReference type="Pfam" id="PF04082">
    <property type="entry name" value="Fungal_trans"/>
    <property type="match status" value="1"/>
</dbReference>
<accession>A0A9W9CL86</accession>
<proteinExistence type="predicted"/>
<dbReference type="GO" id="GO:0001080">
    <property type="term" value="P:nitrogen catabolite activation of transcription from RNA polymerase II promoter"/>
    <property type="evidence" value="ECO:0007669"/>
    <property type="project" value="TreeGrafter"/>
</dbReference>
<evidence type="ECO:0000313" key="3">
    <source>
        <dbReference type="EMBL" id="KAJ4368341.1"/>
    </source>
</evidence>
<feature type="domain" description="Xylanolytic transcriptional activator regulatory" evidence="2">
    <location>
        <begin position="212"/>
        <end position="285"/>
    </location>
</feature>
<dbReference type="CDD" id="cd12148">
    <property type="entry name" value="fungal_TF_MHR"/>
    <property type="match status" value="1"/>
</dbReference>
<dbReference type="GO" id="GO:0003677">
    <property type="term" value="F:DNA binding"/>
    <property type="evidence" value="ECO:0007669"/>
    <property type="project" value="InterPro"/>
</dbReference>
<dbReference type="PANTHER" id="PTHR31668:SF10">
    <property type="entry name" value="ZN(II)2CYS6 TRANSCRIPTION FACTOR (EUROFUNG)"/>
    <property type="match status" value="1"/>
</dbReference>